<dbReference type="Gene3D" id="1.10.10.10">
    <property type="entry name" value="Winged helix-like DNA-binding domain superfamily/Winged helix DNA-binding domain"/>
    <property type="match status" value="1"/>
</dbReference>
<name>A0ABR9TAK7_9SPHI</name>
<dbReference type="RefSeq" id="WP_196940276.1">
    <property type="nucleotide sequence ID" value="NZ_MU158690.1"/>
</dbReference>
<dbReference type="PROSITE" id="PS01125">
    <property type="entry name" value="ROK"/>
    <property type="match status" value="1"/>
</dbReference>
<reference evidence="2 3" key="1">
    <citation type="submission" date="2018-02" db="EMBL/GenBank/DDBJ databases">
        <title>Sphingobacterium KA21.</title>
        <authorList>
            <person name="Vasarhelyi B.M."/>
            <person name="Deshmukh S."/>
            <person name="Balint B."/>
            <person name="Kukolya J."/>
        </authorList>
    </citation>
    <scope>NUCLEOTIDE SEQUENCE [LARGE SCALE GENOMIC DNA]</scope>
    <source>
        <strain evidence="2 3">Ka21</strain>
    </source>
</reference>
<evidence type="ECO:0000313" key="3">
    <source>
        <dbReference type="Proteomes" id="UP000618319"/>
    </source>
</evidence>
<dbReference type="InterPro" id="IPR036390">
    <property type="entry name" value="WH_DNA-bd_sf"/>
</dbReference>
<dbReference type="PANTHER" id="PTHR18964:SF149">
    <property type="entry name" value="BIFUNCTIONAL UDP-N-ACETYLGLUCOSAMINE 2-EPIMERASE_N-ACETYLMANNOSAMINE KINASE"/>
    <property type="match status" value="1"/>
</dbReference>
<comment type="similarity">
    <text evidence="1">Belongs to the ROK (NagC/XylR) family.</text>
</comment>
<evidence type="ECO:0000313" key="2">
    <source>
        <dbReference type="EMBL" id="MBE8722360.1"/>
    </source>
</evidence>
<dbReference type="Gene3D" id="3.30.420.40">
    <property type="match status" value="2"/>
</dbReference>
<gene>
    <name evidence="2" type="ORF">C4F40_16665</name>
</gene>
<dbReference type="SUPFAM" id="SSF46785">
    <property type="entry name" value="Winged helix' DNA-binding domain"/>
    <property type="match status" value="1"/>
</dbReference>
<dbReference type="Proteomes" id="UP000618319">
    <property type="component" value="Unassembled WGS sequence"/>
</dbReference>
<accession>A0ABR9TAK7</accession>
<sequence length="413" mass="45325">MSELFALSRDLNILESGKEKKSVLNRLKLLNTVFKNEAIAIGDLSNEMGLSFPTVNGLIAELQQGGLLVSKVKGESIGGRKPILYQINDAVFNVLCIEIERFAIRFIVLDNNNNVVYGSKSFSYEISAEISKIDELIYSIDKYISTIGLDMKKVSAIGLNMPGLVNSDNGTNDTFYVQEGFNLRVFLEQKYGKFVSVINDVKAAAFSELTYGAARLKKNVLVILMDWGIGLGIISNGTIYMGNDGFSGEMGHIVFVEDGELCYCGKRGCLETIASGVYLVNQVKADIKADVPTLLKGLVDVDDLLPQHIIEVANRGDQYAIDLIHGLGKNLGKAISMLVQILNPESVVLSGKFAKAGALITIPIQQSLNTYTMNAIRKDCVVELSSLDQNGYAKGLVRHTFEKYFEQHLNLLN</sequence>
<dbReference type="SUPFAM" id="SSF53067">
    <property type="entry name" value="Actin-like ATPase domain"/>
    <property type="match status" value="1"/>
</dbReference>
<proteinExistence type="inferred from homology"/>
<evidence type="ECO:0000256" key="1">
    <source>
        <dbReference type="ARBA" id="ARBA00006479"/>
    </source>
</evidence>
<keyword evidence="2" id="KW-0808">Transferase</keyword>
<organism evidence="2 3">
    <name type="scientific">Sphingobacterium pedocola</name>
    <dbReference type="NCBI Taxonomy" id="2082722"/>
    <lineage>
        <taxon>Bacteria</taxon>
        <taxon>Pseudomonadati</taxon>
        <taxon>Bacteroidota</taxon>
        <taxon>Sphingobacteriia</taxon>
        <taxon>Sphingobacteriales</taxon>
        <taxon>Sphingobacteriaceae</taxon>
        <taxon>Sphingobacterium</taxon>
    </lineage>
</organism>
<dbReference type="PANTHER" id="PTHR18964">
    <property type="entry name" value="ROK (REPRESSOR, ORF, KINASE) FAMILY"/>
    <property type="match status" value="1"/>
</dbReference>
<dbReference type="Pfam" id="PF00480">
    <property type="entry name" value="ROK"/>
    <property type="match status" value="1"/>
</dbReference>
<dbReference type="InterPro" id="IPR049874">
    <property type="entry name" value="ROK_cs"/>
</dbReference>
<dbReference type="InterPro" id="IPR000600">
    <property type="entry name" value="ROK"/>
</dbReference>
<dbReference type="InterPro" id="IPR036388">
    <property type="entry name" value="WH-like_DNA-bd_sf"/>
</dbReference>
<keyword evidence="2" id="KW-0418">Kinase</keyword>
<comment type="caution">
    <text evidence="2">The sequence shown here is derived from an EMBL/GenBank/DDBJ whole genome shotgun (WGS) entry which is preliminary data.</text>
</comment>
<dbReference type="EMBL" id="PSKQ01000023">
    <property type="protein sequence ID" value="MBE8722360.1"/>
    <property type="molecule type" value="Genomic_DNA"/>
</dbReference>
<keyword evidence="3" id="KW-1185">Reference proteome</keyword>
<dbReference type="GO" id="GO:0016301">
    <property type="term" value="F:kinase activity"/>
    <property type="evidence" value="ECO:0007669"/>
    <property type="project" value="UniProtKB-KW"/>
</dbReference>
<dbReference type="InterPro" id="IPR043129">
    <property type="entry name" value="ATPase_NBD"/>
</dbReference>
<protein>
    <submittedName>
        <fullName evidence="2">Sugar kinase</fullName>
    </submittedName>
</protein>